<evidence type="ECO:0000313" key="3">
    <source>
        <dbReference type="Proteomes" id="UP001219568"/>
    </source>
</evidence>
<organism evidence="2 3">
    <name type="scientific">Penicillium canescens</name>
    <dbReference type="NCBI Taxonomy" id="5083"/>
    <lineage>
        <taxon>Eukaryota</taxon>
        <taxon>Fungi</taxon>
        <taxon>Dikarya</taxon>
        <taxon>Ascomycota</taxon>
        <taxon>Pezizomycotina</taxon>
        <taxon>Eurotiomycetes</taxon>
        <taxon>Eurotiomycetidae</taxon>
        <taxon>Eurotiales</taxon>
        <taxon>Aspergillaceae</taxon>
        <taxon>Penicillium</taxon>
    </lineage>
</organism>
<reference evidence="2" key="2">
    <citation type="submission" date="2023-01" db="EMBL/GenBank/DDBJ databases">
        <authorList>
            <person name="Petersen C."/>
        </authorList>
    </citation>
    <scope>NUCLEOTIDE SEQUENCE</scope>
    <source>
        <strain evidence="2">IBT 15450</strain>
    </source>
</reference>
<dbReference type="Proteomes" id="UP001219568">
    <property type="component" value="Unassembled WGS sequence"/>
</dbReference>
<sequence>MHCLEAAQPIVTVLAIVLERGGQLNDGQNLLHYRLQTTVYNPSTRSSHTFPITAYFKNGQRWANFPPLNTNTHVFVTGRIFGLTKKIASWLSSPMMCIFFQPLLIICLRLLPQQLVNESESIVGPKEQAPPPPPKRAPAMKHPRSTRFILHPLKQIH</sequence>
<proteinExistence type="predicted"/>
<evidence type="ECO:0000313" key="2">
    <source>
        <dbReference type="EMBL" id="KAJ6027440.1"/>
    </source>
</evidence>
<feature type="region of interest" description="Disordered" evidence="1">
    <location>
        <begin position="122"/>
        <end position="142"/>
    </location>
</feature>
<comment type="caution">
    <text evidence="2">The sequence shown here is derived from an EMBL/GenBank/DDBJ whole genome shotgun (WGS) entry which is preliminary data.</text>
</comment>
<accession>A0AAD6I224</accession>
<name>A0AAD6I224_PENCN</name>
<gene>
    <name evidence="2" type="ORF">N7460_012257</name>
</gene>
<reference evidence="2" key="1">
    <citation type="journal article" date="2023" name="IMA Fungus">
        <title>Comparative genomic study of the Penicillium genus elucidates a diverse pangenome and 15 lateral gene transfer events.</title>
        <authorList>
            <person name="Petersen C."/>
            <person name="Sorensen T."/>
            <person name="Nielsen M.R."/>
            <person name="Sondergaard T.E."/>
            <person name="Sorensen J.L."/>
            <person name="Fitzpatrick D.A."/>
            <person name="Frisvad J.C."/>
            <person name="Nielsen K.L."/>
        </authorList>
    </citation>
    <scope>NUCLEOTIDE SEQUENCE</scope>
    <source>
        <strain evidence="2">IBT 15450</strain>
    </source>
</reference>
<dbReference type="AlphaFoldDB" id="A0AAD6I224"/>
<evidence type="ECO:0000256" key="1">
    <source>
        <dbReference type="SAM" id="MobiDB-lite"/>
    </source>
</evidence>
<protein>
    <submittedName>
        <fullName evidence="2">Uncharacterized protein</fullName>
    </submittedName>
</protein>
<keyword evidence="3" id="KW-1185">Reference proteome</keyword>
<dbReference type="EMBL" id="JAQJZL010000015">
    <property type="protein sequence ID" value="KAJ6027440.1"/>
    <property type="molecule type" value="Genomic_DNA"/>
</dbReference>